<dbReference type="RefSeq" id="XP_021802670.1">
    <property type="nucleotide sequence ID" value="XM_021946978.1"/>
</dbReference>
<dbReference type="InterPro" id="IPR043502">
    <property type="entry name" value="DNA/RNA_pol_sf"/>
</dbReference>
<dbReference type="Pfam" id="PF00078">
    <property type="entry name" value="RVT_1"/>
    <property type="match status" value="1"/>
</dbReference>
<dbReference type="InterPro" id="IPR012337">
    <property type="entry name" value="RNaseH-like_sf"/>
</dbReference>
<dbReference type="Gene3D" id="3.60.10.10">
    <property type="entry name" value="Endonuclease/exonuclease/phosphatase"/>
    <property type="match status" value="1"/>
</dbReference>
<dbReference type="SUPFAM" id="SSF53098">
    <property type="entry name" value="Ribonuclease H-like"/>
    <property type="match status" value="1"/>
</dbReference>
<dbReference type="InterPro" id="IPR000477">
    <property type="entry name" value="RT_dom"/>
</dbReference>
<keyword evidence="2" id="KW-1185">Reference proteome</keyword>
<protein>
    <submittedName>
        <fullName evidence="3">Uncharacterized protein LOC110746741</fullName>
    </submittedName>
</protein>
<dbReference type="InterPro" id="IPR036691">
    <property type="entry name" value="Endo/exonu/phosph_ase_sf"/>
</dbReference>
<reference evidence="3" key="1">
    <citation type="submission" date="2025-08" db="UniProtKB">
        <authorList>
            <consortium name="RefSeq"/>
        </authorList>
    </citation>
    <scope>IDENTIFICATION</scope>
</reference>
<dbReference type="Pfam" id="PF03372">
    <property type="entry name" value="Exo_endo_phos"/>
    <property type="match status" value="1"/>
</dbReference>
<evidence type="ECO:0000313" key="3">
    <source>
        <dbReference type="RefSeq" id="XP_021802670.1"/>
    </source>
</evidence>
<dbReference type="CDD" id="cd06222">
    <property type="entry name" value="RNase_H_like"/>
    <property type="match status" value="1"/>
</dbReference>
<dbReference type="InterPro" id="IPR005135">
    <property type="entry name" value="Endo/exonuclease/phosphatase"/>
</dbReference>
<dbReference type="PROSITE" id="PS50878">
    <property type="entry name" value="RT_POL"/>
    <property type="match status" value="1"/>
</dbReference>
<dbReference type="PANTHER" id="PTHR33116">
    <property type="entry name" value="REVERSE TRANSCRIPTASE ZINC-BINDING DOMAIN-CONTAINING PROTEIN-RELATED-RELATED"/>
    <property type="match status" value="1"/>
</dbReference>
<dbReference type="InterPro" id="IPR044730">
    <property type="entry name" value="RNase_H-like_dom_plant"/>
</dbReference>
<dbReference type="Proteomes" id="UP000515124">
    <property type="component" value="Unplaced"/>
</dbReference>
<dbReference type="InterPro" id="IPR002156">
    <property type="entry name" value="RNaseH_domain"/>
</dbReference>
<name>A0A6P5RCL8_PRUAV</name>
<dbReference type="GO" id="GO:0004523">
    <property type="term" value="F:RNA-DNA hybrid ribonuclease activity"/>
    <property type="evidence" value="ECO:0007669"/>
    <property type="project" value="InterPro"/>
</dbReference>
<dbReference type="SUPFAM" id="SSF56672">
    <property type="entry name" value="DNA/RNA polymerases"/>
    <property type="match status" value="1"/>
</dbReference>
<feature type="domain" description="Reverse transcriptase" evidence="1">
    <location>
        <begin position="452"/>
        <end position="733"/>
    </location>
</feature>
<dbReference type="InterPro" id="IPR036397">
    <property type="entry name" value="RNaseH_sf"/>
</dbReference>
<sequence length="1345" mass="151966">MELIANHRLDILFVCEPRISGQKAVKMVKSLGFSGFEIVDPIGFSGGLWLLWNETKVKVDIIGTTDQVISACITEHGQAPWLFSAIYAKPCAVKRANLWEYLCFVADCHNLPWMLAGDFNELLAADDKLGGVQVSRLRGFRNWFDAHNMVDLGYSGPKFTWTNKRVLERLDRAICNLQWRGLFAEANVIHLPRTKSDHSPIKICLKSSLTTSPTNRPFRFEAMWLKHDEFKEFITQRWEQATGDALKKSCCLIEPLKQWNTTVFGHLRQKKAIILARLAGIQKALCIGPNLDLSNLEDVLIGEYNGILDQEALFWQQKSRLKWLQEGDRNTKFFHMTTIIRRRRNKIERLKNCDGVWVEDADGLKELAITYFSALFSQSVSLDSTQDIPNLYPSVQEADLNYLVKSVELVEVKESLFKIGGLKAPGVDGFPASFYQKNWDLCADDIFAMVRTAFHECSVPEQLNDTLITLIPKVENPQSMVQFRPISLCCTLYKVISKLLVARLRPMLPKIISPNQVSFISGRQITDNILIAQELMHKFKCSKGKKGFIAWKIDLSKAYDRLNWKFIEKVLGEIGLPSNFIQLVMSCVSSVKYQVCVNGELSQPFIPKNGIRQGDPLSPYLFVVCIEKLSHIIFDAINKGKWKPVKSSQTGPAVSHLFFADDLILFAEASKQQARVMKGCLDLFCQASGQIVNFDKSAVFCSPNTSRALAQEISFICGSPSTDNLGKYLGMPILHSRVTRSTYSSLLSKVHCRLANWKSKLLSSAGRATLIHAVTSVIPIYSMQTKKLPVSICEDLDRLNRNFFGGGSDRKMKVHLCQWNLLCRPKNKGGLGFKKARDMNQALLAKIGWRMHNKDNGLWAQIFEKKYLKGHSIIDPNLKTRNLCSSTWNSILFGAELLAKGMIWRVGKGDLAKFWTDKWLFDTPLMQHNGVLNIQDLNCNVDNFFRNGWWNVDQLRNALSEDLVQKITAVPVGFGNSVHDAQIWGMSSNGLFSVKSAYSIFFRELGDVDPFWNDLWRMKIPPKIHIFIWLAYQGKILSNEQRTKRNLNSDPSCHLCGWQTESVIHILRDCPRAKMVWNSVVNLHSSPHFFLSELKPWFLGNLLSKVNGPDGIGWNIVFAITCWYIWNWRNKQIFNIAVDFPFNPRKTIFTAVVEWVKAAIGSGKKPDRVLVFLAWAPPTIGQLKLNVDGSRRAATNIIGAGGVIRDSSGDWIAGFAVNLGQGHILEAEVWGLYFGLKLAVEKGVTNLAIEMDAAVAVSLVQQINSLQCHPLAALVHSCCDLMRQIGTCHLVHIYREKNCVADCLANWSYNLDLGICFFDEAPVWVSYLLMDDLLGLARPRLMCGA</sequence>
<dbReference type="GeneID" id="110746741"/>
<evidence type="ECO:0000313" key="2">
    <source>
        <dbReference type="Proteomes" id="UP000515124"/>
    </source>
</evidence>
<organism evidence="2 3">
    <name type="scientific">Prunus avium</name>
    <name type="common">Cherry</name>
    <name type="synonym">Cerasus avium</name>
    <dbReference type="NCBI Taxonomy" id="42229"/>
    <lineage>
        <taxon>Eukaryota</taxon>
        <taxon>Viridiplantae</taxon>
        <taxon>Streptophyta</taxon>
        <taxon>Embryophyta</taxon>
        <taxon>Tracheophyta</taxon>
        <taxon>Spermatophyta</taxon>
        <taxon>Magnoliopsida</taxon>
        <taxon>eudicotyledons</taxon>
        <taxon>Gunneridae</taxon>
        <taxon>Pentapetalae</taxon>
        <taxon>rosids</taxon>
        <taxon>fabids</taxon>
        <taxon>Rosales</taxon>
        <taxon>Rosaceae</taxon>
        <taxon>Amygdaloideae</taxon>
        <taxon>Amygdaleae</taxon>
        <taxon>Prunus</taxon>
    </lineage>
</organism>
<dbReference type="InterPro" id="IPR026960">
    <property type="entry name" value="RVT-Znf"/>
</dbReference>
<dbReference type="Pfam" id="PF13966">
    <property type="entry name" value="zf-RVT"/>
    <property type="match status" value="1"/>
</dbReference>
<dbReference type="Pfam" id="PF13456">
    <property type="entry name" value="RVT_3"/>
    <property type="match status" value="1"/>
</dbReference>
<evidence type="ECO:0000259" key="1">
    <source>
        <dbReference type="PROSITE" id="PS50878"/>
    </source>
</evidence>
<dbReference type="PANTHER" id="PTHR33116:SF86">
    <property type="entry name" value="REVERSE TRANSCRIPTASE DOMAIN-CONTAINING PROTEIN"/>
    <property type="match status" value="1"/>
</dbReference>
<dbReference type="CDD" id="cd01650">
    <property type="entry name" value="RT_nLTR_like"/>
    <property type="match status" value="1"/>
</dbReference>
<dbReference type="GO" id="GO:0003676">
    <property type="term" value="F:nucleic acid binding"/>
    <property type="evidence" value="ECO:0007669"/>
    <property type="project" value="InterPro"/>
</dbReference>
<proteinExistence type="predicted"/>
<dbReference type="KEGG" id="pavi:110746741"/>
<accession>A0A6P5RCL8</accession>
<gene>
    <name evidence="3" type="primary">LOC110746741</name>
</gene>
<dbReference type="SUPFAM" id="SSF56219">
    <property type="entry name" value="DNase I-like"/>
    <property type="match status" value="1"/>
</dbReference>
<dbReference type="Gene3D" id="3.30.420.10">
    <property type="entry name" value="Ribonuclease H-like superfamily/Ribonuclease H"/>
    <property type="match status" value="1"/>
</dbReference>